<dbReference type="Gene3D" id="1.10.287.70">
    <property type="match status" value="1"/>
</dbReference>
<dbReference type="InterPro" id="IPR014710">
    <property type="entry name" value="RmlC-like_jellyroll"/>
</dbReference>
<dbReference type="PANTHER" id="PTHR45651:SF37">
    <property type="entry name" value="CYCLIC NUCLEOTIDE-GATED ION CHANNEL 11"/>
    <property type="match status" value="1"/>
</dbReference>
<evidence type="ECO:0000256" key="5">
    <source>
        <dbReference type="ARBA" id="ARBA00022566"/>
    </source>
</evidence>
<keyword evidence="9" id="KW-0142">cGMP-binding</keyword>
<evidence type="ECO:0000256" key="7">
    <source>
        <dbReference type="ARBA" id="ARBA00022860"/>
    </source>
</evidence>
<proteinExistence type="inferred from homology"/>
<evidence type="ECO:0000256" key="14">
    <source>
        <dbReference type="ARBA" id="ARBA00023303"/>
    </source>
</evidence>
<sequence length="678" mass="78308">MNYQRSKYARFDTRNLERSSTFLSVNGNFKNVTRRIKNVYGKIKTLECWRKTVLFVCVVALAIDPLFFFIPVVDSHRFCFTMDKRLGAAVCVLRTFIDTLYVIHIIFHCITVVIAPRSQTSLRGEIVVHSKAKRKRRNLSYFIIDILSILPIPQMVVLGLIPRKKQTTSLVTKETLKWVMSCQYIPRSIRIYPIFSELTRASGTVAETKWVGATLNLFLYMLPSHGIGAFWYLSAIEKKDSCWRQACSEKPGCNLKNLYCARGGTDNSRFLNTSCPLIDPDQITNSTVFNFGMYTDAMKSRVVESRDFPKKFFYCFWWGLRNISALGQNLVISNSVREIIFAIIICVSGLLLFAVLIGNIQKYLQSTTIRVDEMEEKKRDIEKWMSNRMLPEYLKERIRRYEDYKWRETRGTQEEALLRSLPKHLRMDIKRHLCLHLFKRVPLFEFMDDRVLDALCARSKTVSYTENTYIVRQGEPVEDMLFVTRGKLKSTTTYGGKNGFSNSFRLGAGDFCGETLFNWALDPNASHFPISSRTVQALTEVEGFLLSADDLKFVSTEYRLLHSKKLRHMVRFYSVQWRTWAACFIQAAWKRHCRRKLSRALREEEGKLHNALQNDDSGGNKLNLGAAIYASRFASHALGNLRANAAAARNSRFPHMLSLLPQKPADPDFPIEIRNEHC</sequence>
<evidence type="ECO:0000256" key="3">
    <source>
        <dbReference type="ARBA" id="ARBA00022448"/>
    </source>
</evidence>
<reference evidence="17 18" key="1">
    <citation type="journal article" date="2013" name="Front. Plant Sci.">
        <title>The Reference Genome of the Halophytic Plant Eutrema salsugineum.</title>
        <authorList>
            <person name="Yang R."/>
            <person name="Jarvis D.E."/>
            <person name="Chen H."/>
            <person name="Beilstein M.A."/>
            <person name="Grimwood J."/>
            <person name="Jenkins J."/>
            <person name="Shu S."/>
            <person name="Prochnik S."/>
            <person name="Xin M."/>
            <person name="Ma C."/>
            <person name="Schmutz J."/>
            <person name="Wing R.A."/>
            <person name="Mitchell-Olds T."/>
            <person name="Schumaker K.S."/>
            <person name="Wang X."/>
        </authorList>
    </citation>
    <scope>NUCLEOTIDE SEQUENCE [LARGE SCALE GENOMIC DNA]</scope>
</reference>
<keyword evidence="4" id="KW-0140">cGMP</keyword>
<feature type="transmembrane region" description="Helical" evidence="15">
    <location>
        <begin position="217"/>
        <end position="235"/>
    </location>
</feature>
<dbReference type="SUPFAM" id="SSF81324">
    <property type="entry name" value="Voltage-gated potassium channels"/>
    <property type="match status" value="1"/>
</dbReference>
<dbReference type="eggNOG" id="KOG0498">
    <property type="taxonomic scope" value="Eukaryota"/>
</dbReference>
<keyword evidence="12" id="KW-0114">cAMP</keyword>
<evidence type="ECO:0000256" key="15">
    <source>
        <dbReference type="SAM" id="Phobius"/>
    </source>
</evidence>
<organism evidence="17 18">
    <name type="scientific">Eutrema salsugineum</name>
    <name type="common">Saltwater cress</name>
    <name type="synonym">Sisymbrium salsugineum</name>
    <dbReference type="NCBI Taxonomy" id="72664"/>
    <lineage>
        <taxon>Eukaryota</taxon>
        <taxon>Viridiplantae</taxon>
        <taxon>Streptophyta</taxon>
        <taxon>Embryophyta</taxon>
        <taxon>Tracheophyta</taxon>
        <taxon>Spermatophyta</taxon>
        <taxon>Magnoliopsida</taxon>
        <taxon>eudicotyledons</taxon>
        <taxon>Gunneridae</taxon>
        <taxon>Pentapetalae</taxon>
        <taxon>rosids</taxon>
        <taxon>malvids</taxon>
        <taxon>Brassicales</taxon>
        <taxon>Brassicaceae</taxon>
        <taxon>Eutremeae</taxon>
        <taxon>Eutrema</taxon>
    </lineage>
</organism>
<evidence type="ECO:0000256" key="2">
    <source>
        <dbReference type="ARBA" id="ARBA00010486"/>
    </source>
</evidence>
<dbReference type="KEGG" id="eus:EUTSA_v10001345mg"/>
<dbReference type="SUPFAM" id="SSF51206">
    <property type="entry name" value="cAMP-binding domain-like"/>
    <property type="match status" value="1"/>
</dbReference>
<evidence type="ECO:0000256" key="4">
    <source>
        <dbReference type="ARBA" id="ARBA00022535"/>
    </source>
</evidence>
<keyword evidence="11 15" id="KW-0472">Membrane</keyword>
<dbReference type="InterPro" id="IPR018490">
    <property type="entry name" value="cNMP-bd_dom_sf"/>
</dbReference>
<keyword evidence="10" id="KW-0406">Ion transport</keyword>
<dbReference type="OrthoDB" id="421226at2759"/>
<dbReference type="InterPro" id="IPR000595">
    <property type="entry name" value="cNMP-bd_dom"/>
</dbReference>
<dbReference type="GO" id="GO:0030553">
    <property type="term" value="F:cGMP binding"/>
    <property type="evidence" value="ECO:0007669"/>
    <property type="project" value="UniProtKB-KW"/>
</dbReference>
<accession>V4LHM5</accession>
<feature type="transmembrane region" description="Helical" evidence="15">
    <location>
        <begin position="52"/>
        <end position="73"/>
    </location>
</feature>
<comment type="similarity">
    <text evidence="2">Belongs to the cyclic nucleotide-gated cation channel (TC 1.A.1.5) family.</text>
</comment>
<dbReference type="Gene3D" id="1.10.287.630">
    <property type="entry name" value="Helix hairpin bin"/>
    <property type="match status" value="1"/>
</dbReference>
<name>V4LHM5_EUTSA</name>
<dbReference type="Proteomes" id="UP000030689">
    <property type="component" value="Unassembled WGS sequence"/>
</dbReference>
<comment type="subcellular location">
    <subcellularLocation>
        <location evidence="1">Membrane</location>
        <topology evidence="1">Multi-pass membrane protein</topology>
    </subcellularLocation>
</comment>
<dbReference type="Gene3D" id="2.60.120.10">
    <property type="entry name" value="Jelly Rolls"/>
    <property type="match status" value="1"/>
</dbReference>
<evidence type="ECO:0000256" key="13">
    <source>
        <dbReference type="ARBA" id="ARBA00023286"/>
    </source>
</evidence>
<keyword evidence="18" id="KW-1185">Reference proteome</keyword>
<dbReference type="GO" id="GO:0016020">
    <property type="term" value="C:membrane"/>
    <property type="evidence" value="ECO:0007669"/>
    <property type="project" value="UniProtKB-SubCell"/>
</dbReference>
<dbReference type="AlphaFoldDB" id="V4LHM5"/>
<dbReference type="Gramene" id="ESQ39288">
    <property type="protein sequence ID" value="ESQ39288"/>
    <property type="gene ID" value="EUTSA_v10001345mg"/>
</dbReference>
<evidence type="ECO:0000256" key="1">
    <source>
        <dbReference type="ARBA" id="ARBA00004141"/>
    </source>
</evidence>
<keyword evidence="9" id="KW-0547">Nucleotide-binding</keyword>
<dbReference type="Pfam" id="PF00520">
    <property type="entry name" value="Ion_trans"/>
    <property type="match status" value="1"/>
</dbReference>
<keyword evidence="13" id="KW-1071">Ligand-gated ion channel</keyword>
<dbReference type="GO" id="GO:0005516">
    <property type="term" value="F:calmodulin binding"/>
    <property type="evidence" value="ECO:0007669"/>
    <property type="project" value="UniProtKB-KW"/>
</dbReference>
<evidence type="ECO:0000256" key="6">
    <source>
        <dbReference type="ARBA" id="ARBA00022692"/>
    </source>
</evidence>
<keyword evidence="8 15" id="KW-1133">Transmembrane helix</keyword>
<keyword evidence="14" id="KW-0407">Ion channel</keyword>
<dbReference type="CDD" id="cd00038">
    <property type="entry name" value="CAP_ED"/>
    <property type="match status" value="1"/>
</dbReference>
<dbReference type="InterPro" id="IPR005821">
    <property type="entry name" value="Ion_trans_dom"/>
</dbReference>
<evidence type="ECO:0000313" key="17">
    <source>
        <dbReference type="EMBL" id="ESQ39288.1"/>
    </source>
</evidence>
<keyword evidence="3" id="KW-0813">Transport</keyword>
<feature type="transmembrane region" description="Helical" evidence="15">
    <location>
        <begin position="339"/>
        <end position="360"/>
    </location>
</feature>
<dbReference type="PANTHER" id="PTHR45651">
    <property type="entry name" value="CYCLIC NUCLEOTIDE-GATED ION CHANNEL 15-RELATED-RELATED"/>
    <property type="match status" value="1"/>
</dbReference>
<feature type="domain" description="Cyclic nucleotide-binding" evidence="16">
    <location>
        <begin position="443"/>
        <end position="514"/>
    </location>
</feature>
<dbReference type="PROSITE" id="PS50042">
    <property type="entry name" value="CNMP_BINDING_3"/>
    <property type="match status" value="1"/>
</dbReference>
<evidence type="ECO:0000256" key="8">
    <source>
        <dbReference type="ARBA" id="ARBA00022989"/>
    </source>
</evidence>
<dbReference type="OMA" id="CWHEACA"/>
<evidence type="ECO:0000256" key="9">
    <source>
        <dbReference type="ARBA" id="ARBA00022992"/>
    </source>
</evidence>
<evidence type="ECO:0000256" key="10">
    <source>
        <dbReference type="ARBA" id="ARBA00023065"/>
    </source>
</evidence>
<dbReference type="EMBL" id="KI517481">
    <property type="protein sequence ID" value="ESQ39288.1"/>
    <property type="molecule type" value="Genomic_DNA"/>
</dbReference>
<feature type="transmembrane region" description="Helical" evidence="15">
    <location>
        <begin position="93"/>
        <end position="115"/>
    </location>
</feature>
<feature type="transmembrane region" description="Helical" evidence="15">
    <location>
        <begin position="139"/>
        <end position="161"/>
    </location>
</feature>
<evidence type="ECO:0000256" key="12">
    <source>
        <dbReference type="ARBA" id="ARBA00023149"/>
    </source>
</evidence>
<dbReference type="SMART" id="SM00100">
    <property type="entry name" value="cNMP"/>
    <property type="match status" value="1"/>
</dbReference>
<gene>
    <name evidence="17" type="ORF">EUTSA_v10001345mg</name>
</gene>
<keyword evidence="7" id="KW-0112">Calmodulin-binding</keyword>
<evidence type="ECO:0000313" key="18">
    <source>
        <dbReference type="Proteomes" id="UP000030689"/>
    </source>
</evidence>
<dbReference type="GO" id="GO:0030552">
    <property type="term" value="F:cAMP binding"/>
    <property type="evidence" value="ECO:0007669"/>
    <property type="project" value="UniProtKB-KW"/>
</dbReference>
<keyword evidence="5" id="KW-0116">cAMP-binding</keyword>
<evidence type="ECO:0000256" key="11">
    <source>
        <dbReference type="ARBA" id="ARBA00023136"/>
    </source>
</evidence>
<keyword evidence="6 15" id="KW-0812">Transmembrane</keyword>
<protein>
    <recommendedName>
        <fullName evidence="16">Cyclic nucleotide-binding domain-containing protein</fullName>
    </recommendedName>
</protein>
<evidence type="ECO:0000259" key="16">
    <source>
        <dbReference type="PROSITE" id="PS50042"/>
    </source>
</evidence>
<dbReference type="GO" id="GO:0005216">
    <property type="term" value="F:monoatomic ion channel activity"/>
    <property type="evidence" value="ECO:0007669"/>
    <property type="project" value="InterPro"/>
</dbReference>
<dbReference type="Pfam" id="PF00027">
    <property type="entry name" value="cNMP_binding"/>
    <property type="match status" value="1"/>
</dbReference>